<evidence type="ECO:0000313" key="3">
    <source>
        <dbReference type="EMBL" id="QDY87121.1"/>
    </source>
</evidence>
<organism evidence="3 4">
    <name type="scientific">Mycoplasma anserisalpingitidis</name>
    <dbReference type="NCBI Taxonomy" id="519450"/>
    <lineage>
        <taxon>Bacteria</taxon>
        <taxon>Bacillati</taxon>
        <taxon>Mycoplasmatota</taxon>
        <taxon>Mollicutes</taxon>
        <taxon>Mycoplasmataceae</taxon>
        <taxon>Mycoplasma</taxon>
    </lineage>
</organism>
<dbReference type="Pfam" id="PF05913">
    <property type="entry name" value="MupG_C"/>
    <property type="match status" value="1"/>
</dbReference>
<dbReference type="InterPro" id="IPR043894">
    <property type="entry name" value="MupG_C"/>
</dbReference>
<dbReference type="InterPro" id="IPR029000">
    <property type="entry name" value="Cyclophilin-like_dom_sf"/>
</dbReference>
<dbReference type="EMBL" id="CP042295">
    <property type="protein sequence ID" value="QDY87121.1"/>
    <property type="molecule type" value="Genomic_DNA"/>
</dbReference>
<dbReference type="Proteomes" id="UP000318927">
    <property type="component" value="Chromosome"/>
</dbReference>
<dbReference type="Gene3D" id="3.20.20.70">
    <property type="entry name" value="Aldolase class I"/>
    <property type="match status" value="1"/>
</dbReference>
<dbReference type="SUPFAM" id="SSF51445">
    <property type="entry name" value="(Trans)glycosidases"/>
    <property type="match status" value="1"/>
</dbReference>
<dbReference type="InterPro" id="IPR043797">
    <property type="entry name" value="MupG_N"/>
</dbReference>
<dbReference type="KEGG" id="mans:FRW55_03075"/>
<dbReference type="InterPro" id="IPR008589">
    <property type="entry name" value="MupG"/>
</dbReference>
<keyword evidence="4" id="KW-1185">Reference proteome</keyword>
<dbReference type="SUPFAM" id="SSF50891">
    <property type="entry name" value="Cyclophilin-like"/>
    <property type="match status" value="1"/>
</dbReference>
<dbReference type="Gene3D" id="2.40.100.10">
    <property type="entry name" value="Cyclophilin-like"/>
    <property type="match status" value="1"/>
</dbReference>
<sequence length="363" mass="42067">MLGISIYPEKQDKNEIFNYLELAHKYGFKRIFSCLLSATTNKDETIKIFSEINEYAHKLGFTIILDVNPRVFDQFGASYDDLTFFSELKADGIRLDMGFDGKKEADMTFNPQNLMIEINISNDNKYFDNILSYNPNKEKLIASHNFYPQAYTGLSLDFFKRITQKFKDNNIKTAAFITSHSAKVGPWVLSHGLVSLEILRNMRIDSQYKFYRATGLIDDTIIGNSFASEEELKLLSKVDQNPIISFRLEKDSIKNNTEIENTILFDNPHFRRGDTNDYSVRSTQSRVKYKSEDFTAHNTPEILRKGDVVICNNNYGQYKGELQIILQEQKNIDYGKSVVGRIVEEEIILLDYLKPLERFTFEK</sequence>
<reference evidence="3 4" key="1">
    <citation type="journal article" date="2019" name="Microbiol. Resour. Announc.">
        <title>Complete Genome Sequences of Three Mycoplasma anserisalpingitis (Mycoplasma sp. 1220) Strains.</title>
        <authorList>
            <person name="Grozner D."/>
            <person name="Forro B."/>
            <person name="Kovacs A.B."/>
            <person name="Marton S."/>
            <person name="Banyai K."/>
            <person name="Kreizinger Z."/>
            <person name="Sulyok K.M."/>
            <person name="Gyuranecz M."/>
        </authorList>
    </citation>
    <scope>NUCLEOTIDE SEQUENCE [LARGE SCALE GENOMIC DNA]</scope>
    <source>
        <strain evidence="3 4">ATCC:BAA-2147</strain>
    </source>
</reference>
<name>A0A5B8JXP7_9MOLU</name>
<evidence type="ECO:0000313" key="4">
    <source>
        <dbReference type="Proteomes" id="UP000318927"/>
    </source>
</evidence>
<dbReference type="Pfam" id="PF19200">
    <property type="entry name" value="MupG_N"/>
    <property type="match status" value="1"/>
</dbReference>
<protein>
    <submittedName>
        <fullName evidence="3">DUF871 domain-containing protein</fullName>
    </submittedName>
</protein>
<dbReference type="PANTHER" id="PTHR38435:SF1">
    <property type="entry name" value="DUF871 DOMAIN-CONTAINING PROTEIN"/>
    <property type="match status" value="1"/>
</dbReference>
<dbReference type="AlphaFoldDB" id="A0A5B8JXP7"/>
<dbReference type="PANTHER" id="PTHR38435">
    <property type="match status" value="1"/>
</dbReference>
<feature type="domain" description="6-phospho-N-acetylmuramidase C-terminal" evidence="1">
    <location>
        <begin position="251"/>
        <end position="362"/>
    </location>
</feature>
<gene>
    <name evidence="3" type="ORF">FRW55_03075</name>
</gene>
<evidence type="ECO:0000259" key="1">
    <source>
        <dbReference type="Pfam" id="PF05913"/>
    </source>
</evidence>
<dbReference type="RefSeq" id="WP_146368678.1">
    <property type="nucleotide sequence ID" value="NZ_CP042295.1"/>
</dbReference>
<proteinExistence type="predicted"/>
<feature type="domain" description="6-phospho-N-acetylmuramidase N-terminal" evidence="2">
    <location>
        <begin position="2"/>
        <end position="236"/>
    </location>
</feature>
<dbReference type="OrthoDB" id="5809921at2"/>
<evidence type="ECO:0000259" key="2">
    <source>
        <dbReference type="Pfam" id="PF19200"/>
    </source>
</evidence>
<dbReference type="InterPro" id="IPR017853">
    <property type="entry name" value="GH"/>
</dbReference>
<dbReference type="InterPro" id="IPR013785">
    <property type="entry name" value="Aldolase_TIM"/>
</dbReference>
<accession>A0A5B8JXP7</accession>